<keyword evidence="1" id="KW-0732">Signal</keyword>
<dbReference type="AlphaFoldDB" id="A0A6N7PX43"/>
<feature type="chain" id="PRO_5026883967" description="Keratin associated protein" evidence="1">
    <location>
        <begin position="25"/>
        <end position="430"/>
    </location>
</feature>
<sequence length="430" mass="42748">MSVNRWKLFSMPVVVLGIASPLLANCGGKLPGVGGVEVPDAVTEGMEAAKGCDEFKSGDFGSLAIKGDAKVQGKIKSFLQVSYDVNKTVVDLEKGLIASCGALGKDLGMKEDELRAEVGGGKGADKVCSAVAAKVKSMLAANAEAKISLEYDPPKCYADVDGMAKCLDACGSPIEPGKLEASCSGGEVSGSCDAQCKGSCSVEAGAQCTGSCKATCSGSCEAGFKGTCGGKCDGKCDGKDSKGAACAGRCEGKCDAKAEGTCSGTCSGSCSGSCELKAQAKCSGTCSGGCSVAYKEPKCSGDFKPPTVDVECQQSCTNRAAATAKCDPPNVRVVANGKVNTDVQKLVGALSRNMPAIIKLSAGSGAKIKVGAEGLVRTGKGMIDVAGDAGGKALACIKAGVDATANATSSIDLNVKASVSVTASASAKTN</sequence>
<organism evidence="2 3">
    <name type="scientific">Polyangium spumosum</name>
    <dbReference type="NCBI Taxonomy" id="889282"/>
    <lineage>
        <taxon>Bacteria</taxon>
        <taxon>Pseudomonadati</taxon>
        <taxon>Myxococcota</taxon>
        <taxon>Polyangia</taxon>
        <taxon>Polyangiales</taxon>
        <taxon>Polyangiaceae</taxon>
        <taxon>Polyangium</taxon>
    </lineage>
</organism>
<reference evidence="2 3" key="1">
    <citation type="submission" date="2019-10" db="EMBL/GenBank/DDBJ databases">
        <title>A soil myxobacterium in the family Polyangiaceae.</title>
        <authorList>
            <person name="Li Y."/>
            <person name="Wang J."/>
        </authorList>
    </citation>
    <scope>NUCLEOTIDE SEQUENCE [LARGE SCALE GENOMIC DNA]</scope>
    <source>
        <strain evidence="2 3">DSM 14734</strain>
    </source>
</reference>
<name>A0A6N7PX43_9BACT</name>
<gene>
    <name evidence="2" type="ORF">GF068_15885</name>
</gene>
<evidence type="ECO:0008006" key="4">
    <source>
        <dbReference type="Google" id="ProtNLM"/>
    </source>
</evidence>
<proteinExistence type="predicted"/>
<keyword evidence="3" id="KW-1185">Reference proteome</keyword>
<dbReference type="RefSeq" id="WP_153820217.1">
    <property type="nucleotide sequence ID" value="NZ_WJIE01000004.1"/>
</dbReference>
<dbReference type="OrthoDB" id="5496307at2"/>
<evidence type="ECO:0000256" key="1">
    <source>
        <dbReference type="SAM" id="SignalP"/>
    </source>
</evidence>
<evidence type="ECO:0000313" key="3">
    <source>
        <dbReference type="Proteomes" id="UP000440224"/>
    </source>
</evidence>
<dbReference type="Proteomes" id="UP000440224">
    <property type="component" value="Unassembled WGS sequence"/>
</dbReference>
<dbReference type="EMBL" id="WJIE01000004">
    <property type="protein sequence ID" value="MRG93381.1"/>
    <property type="molecule type" value="Genomic_DNA"/>
</dbReference>
<evidence type="ECO:0000313" key="2">
    <source>
        <dbReference type="EMBL" id="MRG93381.1"/>
    </source>
</evidence>
<comment type="caution">
    <text evidence="2">The sequence shown here is derived from an EMBL/GenBank/DDBJ whole genome shotgun (WGS) entry which is preliminary data.</text>
</comment>
<accession>A0A6N7PX43</accession>
<feature type="signal peptide" evidence="1">
    <location>
        <begin position="1"/>
        <end position="24"/>
    </location>
</feature>
<protein>
    <recommendedName>
        <fullName evidence="4">Keratin associated protein</fullName>
    </recommendedName>
</protein>